<dbReference type="InterPro" id="IPR004358">
    <property type="entry name" value="Sig_transdc_His_kin-like_C"/>
</dbReference>
<dbReference type="SMART" id="SM00387">
    <property type="entry name" value="HATPase_c"/>
    <property type="match status" value="1"/>
</dbReference>
<evidence type="ECO:0000256" key="12">
    <source>
        <dbReference type="ARBA" id="ARBA00023012"/>
    </source>
</evidence>
<evidence type="ECO:0000313" key="17">
    <source>
        <dbReference type="EMBL" id="KGN00713.1"/>
    </source>
</evidence>
<keyword evidence="11 14" id="KW-1133">Transmembrane helix</keyword>
<evidence type="ECO:0000256" key="7">
    <source>
        <dbReference type="ARBA" id="ARBA00022692"/>
    </source>
</evidence>
<dbReference type="InterPro" id="IPR003660">
    <property type="entry name" value="HAMP_dom"/>
</dbReference>
<dbReference type="EMBL" id="JDRY01000017">
    <property type="protein sequence ID" value="KGN00713.1"/>
    <property type="molecule type" value="Genomic_DNA"/>
</dbReference>
<dbReference type="GO" id="GO:0005524">
    <property type="term" value="F:ATP binding"/>
    <property type="evidence" value="ECO:0007669"/>
    <property type="project" value="UniProtKB-KW"/>
</dbReference>
<evidence type="ECO:0000256" key="1">
    <source>
        <dbReference type="ARBA" id="ARBA00000085"/>
    </source>
</evidence>
<dbReference type="Gene3D" id="3.30.565.10">
    <property type="entry name" value="Histidine kinase-like ATPase, C-terminal domain"/>
    <property type="match status" value="1"/>
</dbReference>
<evidence type="ECO:0000313" key="18">
    <source>
        <dbReference type="Proteomes" id="UP000030014"/>
    </source>
</evidence>
<keyword evidence="10" id="KW-0067">ATP-binding</keyword>
<evidence type="ECO:0000256" key="10">
    <source>
        <dbReference type="ARBA" id="ARBA00022840"/>
    </source>
</evidence>
<keyword evidence="8" id="KW-0547">Nucleotide-binding</keyword>
<dbReference type="SMART" id="SM00388">
    <property type="entry name" value="HisKA"/>
    <property type="match status" value="1"/>
</dbReference>
<feature type="transmembrane region" description="Helical" evidence="14">
    <location>
        <begin position="324"/>
        <end position="344"/>
    </location>
</feature>
<evidence type="ECO:0000256" key="11">
    <source>
        <dbReference type="ARBA" id="ARBA00022989"/>
    </source>
</evidence>
<evidence type="ECO:0000256" key="2">
    <source>
        <dbReference type="ARBA" id="ARBA00004651"/>
    </source>
</evidence>
<dbReference type="InterPro" id="IPR036097">
    <property type="entry name" value="HisK_dim/P_sf"/>
</dbReference>
<dbReference type="PANTHER" id="PTHR45528:SF1">
    <property type="entry name" value="SENSOR HISTIDINE KINASE CPXA"/>
    <property type="match status" value="1"/>
</dbReference>
<dbReference type="CDD" id="cd00082">
    <property type="entry name" value="HisKA"/>
    <property type="match status" value="1"/>
</dbReference>
<keyword evidence="9 17" id="KW-0418">Kinase</keyword>
<dbReference type="PROSITE" id="PS50109">
    <property type="entry name" value="HIS_KIN"/>
    <property type="match status" value="1"/>
</dbReference>
<name>A0A0A0IIF2_CLOBO</name>
<feature type="transmembrane region" description="Helical" evidence="14">
    <location>
        <begin position="12"/>
        <end position="29"/>
    </location>
</feature>
<evidence type="ECO:0000256" key="13">
    <source>
        <dbReference type="ARBA" id="ARBA00023136"/>
    </source>
</evidence>
<evidence type="ECO:0000256" key="8">
    <source>
        <dbReference type="ARBA" id="ARBA00022741"/>
    </source>
</evidence>
<dbReference type="Proteomes" id="UP000030014">
    <property type="component" value="Unassembled WGS sequence"/>
</dbReference>
<evidence type="ECO:0000256" key="5">
    <source>
        <dbReference type="ARBA" id="ARBA00022553"/>
    </source>
</evidence>
<evidence type="ECO:0000259" key="16">
    <source>
        <dbReference type="PROSITE" id="PS50885"/>
    </source>
</evidence>
<feature type="transmembrane region" description="Helical" evidence="14">
    <location>
        <begin position="375"/>
        <end position="397"/>
    </location>
</feature>
<dbReference type="InterPro" id="IPR036890">
    <property type="entry name" value="HATPase_C_sf"/>
</dbReference>
<proteinExistence type="predicted"/>
<feature type="transmembrane region" description="Helical" evidence="14">
    <location>
        <begin position="286"/>
        <end position="304"/>
    </location>
</feature>
<feature type="domain" description="Histidine kinase" evidence="15">
    <location>
        <begin position="497"/>
        <end position="711"/>
    </location>
</feature>
<feature type="transmembrane region" description="Helical" evidence="14">
    <location>
        <begin position="409"/>
        <end position="430"/>
    </location>
</feature>
<comment type="catalytic activity">
    <reaction evidence="1">
        <text>ATP + protein L-histidine = ADP + protein N-phospho-L-histidine.</text>
        <dbReference type="EC" id="2.7.13.3"/>
    </reaction>
</comment>
<comment type="subcellular location">
    <subcellularLocation>
        <location evidence="2">Cell membrane</location>
        <topology evidence="2">Multi-pass membrane protein</topology>
    </subcellularLocation>
</comment>
<comment type="caution">
    <text evidence="17">The sequence shown here is derived from an EMBL/GenBank/DDBJ whole genome shotgun (WGS) entry which is preliminary data.</text>
</comment>
<keyword evidence="5" id="KW-0597">Phosphoprotein</keyword>
<evidence type="ECO:0000256" key="14">
    <source>
        <dbReference type="SAM" id="Phobius"/>
    </source>
</evidence>
<evidence type="ECO:0000256" key="9">
    <source>
        <dbReference type="ARBA" id="ARBA00022777"/>
    </source>
</evidence>
<dbReference type="RefSeq" id="WP_039259142.1">
    <property type="nucleotide sequence ID" value="NZ_JDRY01000017.1"/>
</dbReference>
<evidence type="ECO:0000256" key="4">
    <source>
        <dbReference type="ARBA" id="ARBA00022475"/>
    </source>
</evidence>
<dbReference type="InterPro" id="IPR003661">
    <property type="entry name" value="HisK_dim/P_dom"/>
</dbReference>
<dbReference type="AlphaFoldDB" id="A0A0A0IIF2"/>
<protein>
    <recommendedName>
        <fullName evidence="3">histidine kinase</fullName>
        <ecNumber evidence="3">2.7.13.3</ecNumber>
    </recommendedName>
</protein>
<evidence type="ECO:0000256" key="3">
    <source>
        <dbReference type="ARBA" id="ARBA00012438"/>
    </source>
</evidence>
<sequence>MDIKSKNKFKETLIFIVSIYLLLISTVLIKNSIENAEENTTPYFESGSFATRVCEIFNGVAKEPGDSLTTDEFEEVKSKYQNILNKKQKEIEKEYVDRIKLAKEAQDNVLLNALTTERDKKISDVRKENYRTNEQIKQEIIKEKNTKYARNKEELKKKSDFKYYIKNKSTGKIDTNLDDPSKLESAISSSMHYVKLPDECDVSRYGEINSYCKDNNCEMYFIVPKDISHDSIIYEEYEMYKRNTKHFIQSSIISVIILVITILIFIYMKRNSMVYGEKFQLIYSRFIKIPFGIRIIIGIIMFPMLDDFLRYEKFLIGMRLSREFIYLTIIGVIVIYYGCCAYDIKILRNDKQYLKESFIGEISQCIKESFIRKSVLFKVIIFSVITTGVSCAILLSFLGIGGPIFMNELIALFGFLYLIIYFFLIVPCVLKNIGKFNKILQGTKKMSQGDLNFTIDVKEKGALGELANNINNIKDGYDKAVKDEVKSQRFKSELITNVSHDFKTPLTSIINYVKLLQQEGLSEDEIKGYIGVLDRKAERLKVLIEDLFEASKVSSGAVELNIEKLDVVSLLKQALGEFDEKIQKSSLDFRIKLPDKSIYCELDGKKTWRLFENLISNILKYSQENTRVYIDLQEKDNKVIITMKNIASYEMNFEPDEIFERFKRGDESRTTEGSGLGLAIANSIAELQGGKLDINIDGDLFKSIVELKVIK</sequence>
<dbReference type="GO" id="GO:0005886">
    <property type="term" value="C:plasma membrane"/>
    <property type="evidence" value="ECO:0007669"/>
    <property type="project" value="UniProtKB-SubCell"/>
</dbReference>
<gene>
    <name evidence="17" type="ORF">Z955_02955</name>
</gene>
<feature type="domain" description="HAMP" evidence="16">
    <location>
        <begin position="437"/>
        <end position="482"/>
    </location>
</feature>
<dbReference type="CDD" id="cd06225">
    <property type="entry name" value="HAMP"/>
    <property type="match status" value="1"/>
</dbReference>
<dbReference type="InterPro" id="IPR003594">
    <property type="entry name" value="HATPase_dom"/>
</dbReference>
<dbReference type="SUPFAM" id="SSF47384">
    <property type="entry name" value="Homodimeric domain of signal transducing histidine kinase"/>
    <property type="match status" value="1"/>
</dbReference>
<dbReference type="InterPro" id="IPR005467">
    <property type="entry name" value="His_kinase_dom"/>
</dbReference>
<dbReference type="PROSITE" id="PS50885">
    <property type="entry name" value="HAMP"/>
    <property type="match status" value="1"/>
</dbReference>
<dbReference type="InterPro" id="IPR050398">
    <property type="entry name" value="HssS/ArlS-like"/>
</dbReference>
<feature type="transmembrane region" description="Helical" evidence="14">
    <location>
        <begin position="247"/>
        <end position="266"/>
    </location>
</feature>
<dbReference type="GO" id="GO:0000155">
    <property type="term" value="F:phosphorelay sensor kinase activity"/>
    <property type="evidence" value="ECO:0007669"/>
    <property type="project" value="InterPro"/>
</dbReference>
<dbReference type="Gene3D" id="1.10.287.130">
    <property type="match status" value="1"/>
</dbReference>
<evidence type="ECO:0000259" key="15">
    <source>
        <dbReference type="PROSITE" id="PS50109"/>
    </source>
</evidence>
<keyword evidence="6" id="KW-0808">Transferase</keyword>
<evidence type="ECO:0000256" key="6">
    <source>
        <dbReference type="ARBA" id="ARBA00022679"/>
    </source>
</evidence>
<accession>A0A0A0IIF2</accession>
<dbReference type="FunFam" id="3.30.565.10:FF:000013">
    <property type="entry name" value="Two-component sensor histidine kinase"/>
    <property type="match status" value="1"/>
</dbReference>
<keyword evidence="12" id="KW-0902">Two-component regulatory system</keyword>
<keyword evidence="4" id="KW-1003">Cell membrane</keyword>
<keyword evidence="7 14" id="KW-0812">Transmembrane</keyword>
<dbReference type="SUPFAM" id="SSF55874">
    <property type="entry name" value="ATPase domain of HSP90 chaperone/DNA topoisomerase II/histidine kinase"/>
    <property type="match status" value="1"/>
</dbReference>
<dbReference type="Pfam" id="PF02518">
    <property type="entry name" value="HATPase_c"/>
    <property type="match status" value="1"/>
</dbReference>
<dbReference type="PRINTS" id="PR00344">
    <property type="entry name" value="BCTRLSENSOR"/>
</dbReference>
<keyword evidence="13 14" id="KW-0472">Membrane</keyword>
<dbReference type="PANTHER" id="PTHR45528">
    <property type="entry name" value="SENSOR HISTIDINE KINASE CPXA"/>
    <property type="match status" value="1"/>
</dbReference>
<dbReference type="EC" id="2.7.13.3" evidence="3"/>
<dbReference type="Pfam" id="PF00512">
    <property type="entry name" value="HisKA"/>
    <property type="match status" value="1"/>
</dbReference>
<reference evidence="17 18" key="1">
    <citation type="submission" date="2014-01" db="EMBL/GenBank/DDBJ databases">
        <title>Plasmidome dynamics in the species complex Clostridium novyi sensu lato converts strains of independent lineages into distinctly different pathogens.</title>
        <authorList>
            <person name="Skarin H."/>
            <person name="Segerman B."/>
        </authorList>
    </citation>
    <scope>NUCLEOTIDE SEQUENCE [LARGE SCALE GENOMIC DNA]</scope>
    <source>
        <strain evidence="17 18">DC5</strain>
    </source>
</reference>
<organism evidence="17 18">
    <name type="scientific">Clostridium botulinum C/D str. DC5</name>
    <dbReference type="NCBI Taxonomy" id="1443128"/>
    <lineage>
        <taxon>Bacteria</taxon>
        <taxon>Bacillati</taxon>
        <taxon>Bacillota</taxon>
        <taxon>Clostridia</taxon>
        <taxon>Eubacteriales</taxon>
        <taxon>Clostridiaceae</taxon>
        <taxon>Clostridium</taxon>
    </lineage>
</organism>